<dbReference type="RefSeq" id="WP_179282348.1">
    <property type="nucleotide sequence ID" value="NZ_FZOD01000046.1"/>
</dbReference>
<sequence>MQEKHGLIARTIVGIEQTMVADIDIGHGCPPIFGYLGPDFQVYRH</sequence>
<evidence type="ECO:0000313" key="1">
    <source>
        <dbReference type="EMBL" id="SNT46469.1"/>
    </source>
</evidence>
<keyword evidence="2" id="KW-1185">Reference proteome</keyword>
<name>A0A239MX82_9ACTN</name>
<dbReference type="EMBL" id="FZOD01000046">
    <property type="protein sequence ID" value="SNT46469.1"/>
    <property type="molecule type" value="Genomic_DNA"/>
</dbReference>
<evidence type="ECO:0000313" key="2">
    <source>
        <dbReference type="Proteomes" id="UP000198282"/>
    </source>
</evidence>
<proteinExistence type="predicted"/>
<protein>
    <submittedName>
        <fullName evidence="1">Uncharacterized protein</fullName>
    </submittedName>
</protein>
<dbReference type="Proteomes" id="UP000198282">
    <property type="component" value="Unassembled WGS sequence"/>
</dbReference>
<gene>
    <name evidence="1" type="ORF">SAMN05216276_104648</name>
</gene>
<dbReference type="AlphaFoldDB" id="A0A239MX82"/>
<reference evidence="1 2" key="1">
    <citation type="submission" date="2017-06" db="EMBL/GenBank/DDBJ databases">
        <authorList>
            <person name="Kim H.J."/>
            <person name="Triplett B.A."/>
        </authorList>
    </citation>
    <scope>NUCLEOTIDE SEQUENCE [LARGE SCALE GENOMIC DNA]</scope>
    <source>
        <strain evidence="1 2">CGMCC 4.2132</strain>
    </source>
</reference>
<organism evidence="1 2">
    <name type="scientific">Streptosporangium subroseum</name>
    <dbReference type="NCBI Taxonomy" id="106412"/>
    <lineage>
        <taxon>Bacteria</taxon>
        <taxon>Bacillati</taxon>
        <taxon>Actinomycetota</taxon>
        <taxon>Actinomycetes</taxon>
        <taxon>Streptosporangiales</taxon>
        <taxon>Streptosporangiaceae</taxon>
        <taxon>Streptosporangium</taxon>
    </lineage>
</organism>
<accession>A0A239MX82</accession>